<reference evidence="2" key="1">
    <citation type="submission" date="2020-02" db="EMBL/GenBank/DDBJ databases">
        <authorList>
            <person name="Meier V. D."/>
        </authorList>
    </citation>
    <scope>NUCLEOTIDE SEQUENCE</scope>
    <source>
        <strain evidence="2">AVDCRST_MAG12</strain>
    </source>
</reference>
<feature type="compositionally biased region" description="Basic residues" evidence="1">
    <location>
        <begin position="55"/>
        <end position="84"/>
    </location>
</feature>
<protein>
    <submittedName>
        <fullName evidence="2">Uncharacterized protein</fullName>
    </submittedName>
</protein>
<feature type="compositionally biased region" description="Low complexity" evidence="1">
    <location>
        <begin position="127"/>
        <end position="142"/>
    </location>
</feature>
<feature type="compositionally biased region" description="Basic residues" evidence="1">
    <location>
        <begin position="93"/>
        <end position="107"/>
    </location>
</feature>
<organism evidence="2">
    <name type="scientific">uncultured Rubrobacteraceae bacterium</name>
    <dbReference type="NCBI Taxonomy" id="349277"/>
    <lineage>
        <taxon>Bacteria</taxon>
        <taxon>Bacillati</taxon>
        <taxon>Actinomycetota</taxon>
        <taxon>Rubrobacteria</taxon>
        <taxon>Rubrobacterales</taxon>
        <taxon>Rubrobacteraceae</taxon>
        <taxon>environmental samples</taxon>
    </lineage>
</organism>
<accession>A0A6J4S7Y2</accession>
<gene>
    <name evidence="2" type="ORF">AVDCRST_MAG12-2159</name>
</gene>
<feature type="region of interest" description="Disordered" evidence="1">
    <location>
        <begin position="122"/>
        <end position="142"/>
    </location>
</feature>
<proteinExistence type="predicted"/>
<sequence length="142" mass="15737">GGGALRSPEPADSTPRLRPRAVPARGGTEAAGHPVPRYHPGLRGRGGARQPLQPRGRRVGAHTHARREPRGRRSLLGRRASPRGRGRDVRGQRALRARYLRRRGDRAPFRRRVALPRRLRVRRRLRAGAPAPGQRRAGAQAV</sequence>
<feature type="non-terminal residue" evidence="2">
    <location>
        <position position="142"/>
    </location>
</feature>
<dbReference type="AlphaFoldDB" id="A0A6J4S7Y2"/>
<evidence type="ECO:0000256" key="1">
    <source>
        <dbReference type="SAM" id="MobiDB-lite"/>
    </source>
</evidence>
<name>A0A6J4S7Y2_9ACTN</name>
<evidence type="ECO:0000313" key="2">
    <source>
        <dbReference type="EMBL" id="CAA9492187.1"/>
    </source>
</evidence>
<dbReference type="EMBL" id="CADCVK010000327">
    <property type="protein sequence ID" value="CAA9492187.1"/>
    <property type="molecule type" value="Genomic_DNA"/>
</dbReference>
<feature type="region of interest" description="Disordered" evidence="1">
    <location>
        <begin position="1"/>
        <end position="107"/>
    </location>
</feature>
<feature type="non-terminal residue" evidence="2">
    <location>
        <position position="1"/>
    </location>
</feature>